<protein>
    <submittedName>
        <fullName evidence="1">Uncharacterized protein</fullName>
    </submittedName>
</protein>
<evidence type="ECO:0000313" key="1">
    <source>
        <dbReference type="EMBL" id="NAW65403.1"/>
    </source>
</evidence>
<dbReference type="Proteomes" id="UP000465712">
    <property type="component" value="Unassembled WGS sequence"/>
</dbReference>
<accession>A0A7X5ASH9</accession>
<sequence>MYIKIQRSELSARLSQAENLQEWVDAAIQALEDLLKSPQDWLKGSVS</sequence>
<dbReference type="EMBL" id="WXWW01000145">
    <property type="protein sequence ID" value="NAW65403.1"/>
    <property type="molecule type" value="Genomic_DNA"/>
</dbReference>
<gene>
    <name evidence="1" type="ORF">CAG72_09255</name>
</gene>
<comment type="caution">
    <text evidence="1">The sequence shown here is derived from an EMBL/GenBank/DDBJ whole genome shotgun (WGS) entry which is preliminary data.</text>
</comment>
<name>A0A7X5ASH9_9GAMM</name>
<dbReference type="RefSeq" id="WP_155804924.1">
    <property type="nucleotide sequence ID" value="NZ_WXWU01000121.1"/>
</dbReference>
<organism evidence="1 2">
    <name type="scientific">Photobacterium halotolerans</name>
    <dbReference type="NCBI Taxonomy" id="265726"/>
    <lineage>
        <taxon>Bacteria</taxon>
        <taxon>Pseudomonadati</taxon>
        <taxon>Pseudomonadota</taxon>
        <taxon>Gammaproteobacteria</taxon>
        <taxon>Vibrionales</taxon>
        <taxon>Vibrionaceae</taxon>
        <taxon>Photobacterium</taxon>
    </lineage>
</organism>
<proteinExistence type="predicted"/>
<reference evidence="1 2" key="1">
    <citation type="submission" date="2017-05" db="EMBL/GenBank/DDBJ databases">
        <title>High clonality and local adaptation shapes Vibrionaceae linages within an endangered oasis.</title>
        <authorList>
            <person name="Vazquez-Rosas-Landa M."/>
        </authorList>
    </citation>
    <scope>NUCLEOTIDE SEQUENCE [LARGE SCALE GENOMIC DNA]</scope>
    <source>
        <strain evidence="1 2">P46_P4S1P180</strain>
    </source>
</reference>
<evidence type="ECO:0000313" key="2">
    <source>
        <dbReference type="Proteomes" id="UP000465712"/>
    </source>
</evidence>
<dbReference type="AlphaFoldDB" id="A0A7X5ASH9"/>